<dbReference type="PANTHER" id="PTHR43132:SF6">
    <property type="entry name" value="HTH-TYPE TRANSCRIPTIONAL REPRESSOR CZRA"/>
    <property type="match status" value="1"/>
</dbReference>
<dbReference type="InterPro" id="IPR036388">
    <property type="entry name" value="WH-like_DNA-bd_sf"/>
</dbReference>
<evidence type="ECO:0000256" key="1">
    <source>
        <dbReference type="ARBA" id="ARBA00023015"/>
    </source>
</evidence>
<keyword evidence="1" id="KW-0805">Transcription regulation</keyword>
<evidence type="ECO:0000313" key="6">
    <source>
        <dbReference type="Proteomes" id="UP001058271"/>
    </source>
</evidence>
<dbReference type="CDD" id="cd00090">
    <property type="entry name" value="HTH_ARSR"/>
    <property type="match status" value="1"/>
</dbReference>
<feature type="domain" description="HTH arsR-type" evidence="4">
    <location>
        <begin position="232"/>
        <end position="333"/>
    </location>
</feature>
<dbReference type="InterPro" id="IPR036390">
    <property type="entry name" value="WH_DNA-bd_sf"/>
</dbReference>
<keyword evidence="6" id="KW-1185">Reference proteome</keyword>
<dbReference type="InterPro" id="IPR045981">
    <property type="entry name" value="DUF5937"/>
</dbReference>
<proteinExistence type="predicted"/>
<dbReference type="EMBL" id="CP073721">
    <property type="protein sequence ID" value="UWZ36580.1"/>
    <property type="molecule type" value="Genomic_DNA"/>
</dbReference>
<dbReference type="Gene3D" id="1.10.10.10">
    <property type="entry name" value="Winged helix-like DNA-binding domain superfamily/Winged helix DNA-binding domain"/>
    <property type="match status" value="1"/>
</dbReference>
<name>A0ABY5Z3I7_9ACTN</name>
<protein>
    <submittedName>
        <fullName evidence="5">Helix-turn-helix transcriptional regulator</fullName>
    </submittedName>
</protein>
<reference evidence="5" key="1">
    <citation type="submission" date="2021-04" db="EMBL/GenBank/DDBJ databases">
        <title>Biosynthetic gene clusters of Dactylosporangioum roseum.</title>
        <authorList>
            <person name="Hartkoorn R.C."/>
            <person name="Beaudoing E."/>
            <person name="Hot D."/>
            <person name="Moureu S."/>
        </authorList>
    </citation>
    <scope>NUCLEOTIDE SEQUENCE</scope>
    <source>
        <strain evidence="5">NRRL B-16295</strain>
    </source>
</reference>
<accession>A0ABY5Z3I7</accession>
<dbReference type="Proteomes" id="UP001058271">
    <property type="component" value="Chromosome"/>
</dbReference>
<evidence type="ECO:0000313" key="5">
    <source>
        <dbReference type="EMBL" id="UWZ36580.1"/>
    </source>
</evidence>
<dbReference type="SMART" id="SM00418">
    <property type="entry name" value="HTH_ARSR"/>
    <property type="match status" value="1"/>
</dbReference>
<dbReference type="InterPro" id="IPR011991">
    <property type="entry name" value="ArsR-like_HTH"/>
</dbReference>
<dbReference type="SUPFAM" id="SSF46785">
    <property type="entry name" value="Winged helix' DNA-binding domain"/>
    <property type="match status" value="1"/>
</dbReference>
<keyword evidence="2" id="KW-0238">DNA-binding</keyword>
<dbReference type="InterPro" id="IPR051011">
    <property type="entry name" value="Metal_resp_trans_reg"/>
</dbReference>
<evidence type="ECO:0000259" key="4">
    <source>
        <dbReference type="PROSITE" id="PS50987"/>
    </source>
</evidence>
<dbReference type="PROSITE" id="PS50987">
    <property type="entry name" value="HTH_ARSR_2"/>
    <property type="match status" value="1"/>
</dbReference>
<gene>
    <name evidence="5" type="ORF">Drose_37170</name>
</gene>
<keyword evidence="3" id="KW-0804">Transcription</keyword>
<organism evidence="5 6">
    <name type="scientific">Dactylosporangium roseum</name>
    <dbReference type="NCBI Taxonomy" id="47989"/>
    <lineage>
        <taxon>Bacteria</taxon>
        <taxon>Bacillati</taxon>
        <taxon>Actinomycetota</taxon>
        <taxon>Actinomycetes</taxon>
        <taxon>Micromonosporales</taxon>
        <taxon>Micromonosporaceae</taxon>
        <taxon>Dactylosporangium</taxon>
    </lineage>
</organism>
<sequence length="333" mass="36504">MIRLFASREDLLRCRFGISPLWETVSALRLVLGRTTLPSSAVVAGWGDGLVSSVLGDIDVELLKPLFPRQGYVPDFLTPPPQALEVDIEHELQRVARVPDERFAAEVDRAARQSGTCGKDLIRNLGTRRSPQEQVVHLLRSCWRRLLEARWLDIRELLLADVSYRSRRLAQGGLALLFEDLHADVSWRDGEVHVRHPSSDTRSLAGSGLLLMPSLYNSPKVSVYVDEPWQSTIIYPVRGAGALKRAVAGPALGRLVGAARANVLRQVAAPKTTTGIAEVLALSSATVSFHLRALLEAGLVERERVGRLVLYTQTPLGAALVNASDLNHVESSP</sequence>
<dbReference type="Pfam" id="PF12840">
    <property type="entry name" value="HTH_20"/>
    <property type="match status" value="1"/>
</dbReference>
<dbReference type="InterPro" id="IPR001845">
    <property type="entry name" value="HTH_ArsR_DNA-bd_dom"/>
</dbReference>
<dbReference type="PANTHER" id="PTHR43132">
    <property type="entry name" value="ARSENICAL RESISTANCE OPERON REPRESSOR ARSR-RELATED"/>
    <property type="match status" value="1"/>
</dbReference>
<dbReference type="Pfam" id="PF19361">
    <property type="entry name" value="DUF5937"/>
    <property type="match status" value="1"/>
</dbReference>
<dbReference type="RefSeq" id="WP_260725919.1">
    <property type="nucleotide sequence ID" value="NZ_BAAABS010000026.1"/>
</dbReference>
<evidence type="ECO:0000256" key="2">
    <source>
        <dbReference type="ARBA" id="ARBA00023125"/>
    </source>
</evidence>
<evidence type="ECO:0000256" key="3">
    <source>
        <dbReference type="ARBA" id="ARBA00023163"/>
    </source>
</evidence>